<gene>
    <name evidence="2" type="ORF">TGAM01_v201322</name>
</gene>
<name>A0A2P5A097_9HYPO</name>
<evidence type="ECO:0000313" key="2">
    <source>
        <dbReference type="EMBL" id="PON29956.1"/>
    </source>
</evidence>
<feature type="region of interest" description="Disordered" evidence="1">
    <location>
        <begin position="25"/>
        <end position="65"/>
    </location>
</feature>
<dbReference type="Proteomes" id="UP000054821">
    <property type="component" value="Unassembled WGS sequence"/>
</dbReference>
<accession>A0A2P5A097</accession>
<dbReference type="EMBL" id="JPDN02000003">
    <property type="protein sequence ID" value="PON29956.1"/>
    <property type="molecule type" value="Genomic_DNA"/>
</dbReference>
<dbReference type="GeneID" id="36347319"/>
<dbReference type="RefSeq" id="XP_024406555.1">
    <property type="nucleotide sequence ID" value="XM_024548739.1"/>
</dbReference>
<keyword evidence="3" id="KW-1185">Reference proteome</keyword>
<sequence>MNAARSRGFSFSSFLVVDTNGIQMTQSGDRSFSGHGIGAARRRTKSIHARRANRRDELEPGTEQTASRFLCSAPGSGCARDATEECIALLCVRLEAQKRSSWKGEVQNHRIRVTVCIDRSSR</sequence>
<protein>
    <submittedName>
        <fullName evidence="2">Uncharacterized protein</fullName>
    </submittedName>
</protein>
<evidence type="ECO:0000256" key="1">
    <source>
        <dbReference type="SAM" id="MobiDB-lite"/>
    </source>
</evidence>
<comment type="caution">
    <text evidence="2">The sequence shown here is derived from an EMBL/GenBank/DDBJ whole genome shotgun (WGS) entry which is preliminary data.</text>
</comment>
<reference evidence="2 3" key="1">
    <citation type="journal article" date="2016" name="Genome Announc.">
        <title>Draft Whole-Genome Sequence of Trichoderma gamsii T6085, a Promising Biocontrol Agent of Fusarium Head Blight on Wheat.</title>
        <authorList>
            <person name="Baroncelli R."/>
            <person name="Zapparata A."/>
            <person name="Piaggeschi G."/>
            <person name="Sarrocco S."/>
            <person name="Vannacci G."/>
        </authorList>
    </citation>
    <scope>NUCLEOTIDE SEQUENCE [LARGE SCALE GENOMIC DNA]</scope>
    <source>
        <strain evidence="2 3">T6085</strain>
    </source>
</reference>
<organism evidence="2 3">
    <name type="scientific">Trichoderma gamsii</name>
    <dbReference type="NCBI Taxonomy" id="398673"/>
    <lineage>
        <taxon>Eukaryota</taxon>
        <taxon>Fungi</taxon>
        <taxon>Dikarya</taxon>
        <taxon>Ascomycota</taxon>
        <taxon>Pezizomycotina</taxon>
        <taxon>Sordariomycetes</taxon>
        <taxon>Hypocreomycetidae</taxon>
        <taxon>Hypocreales</taxon>
        <taxon>Hypocreaceae</taxon>
        <taxon>Trichoderma</taxon>
    </lineage>
</organism>
<dbReference type="AlphaFoldDB" id="A0A2P5A097"/>
<evidence type="ECO:0000313" key="3">
    <source>
        <dbReference type="Proteomes" id="UP000054821"/>
    </source>
</evidence>
<proteinExistence type="predicted"/>
<feature type="compositionally biased region" description="Basic residues" evidence="1">
    <location>
        <begin position="40"/>
        <end position="53"/>
    </location>
</feature>